<dbReference type="InterPro" id="IPR006073">
    <property type="entry name" value="GTP-bd"/>
</dbReference>
<dbReference type="PANTHER" id="PTHR43834">
    <property type="entry name" value="GTPASE DER"/>
    <property type="match status" value="1"/>
</dbReference>
<evidence type="ECO:0008006" key="5">
    <source>
        <dbReference type="Google" id="ProtNLM"/>
    </source>
</evidence>
<proteinExistence type="predicted"/>
<dbReference type="Pfam" id="PF01926">
    <property type="entry name" value="MMR_HSR1"/>
    <property type="match status" value="1"/>
</dbReference>
<dbReference type="GO" id="GO:0043022">
    <property type="term" value="F:ribosome binding"/>
    <property type="evidence" value="ECO:0007669"/>
    <property type="project" value="TreeGrafter"/>
</dbReference>
<evidence type="ECO:0000259" key="1">
    <source>
        <dbReference type="Pfam" id="PF00009"/>
    </source>
</evidence>
<feature type="domain" description="Tr-type G" evidence="1">
    <location>
        <begin position="6"/>
        <end position="91"/>
    </location>
</feature>
<dbReference type="Pfam" id="PF00009">
    <property type="entry name" value="GTP_EFTU"/>
    <property type="match status" value="1"/>
</dbReference>
<dbReference type="EMBL" id="JALNTZ010002296">
    <property type="protein sequence ID" value="KAJ3618753.1"/>
    <property type="molecule type" value="Genomic_DNA"/>
</dbReference>
<evidence type="ECO:0000313" key="3">
    <source>
        <dbReference type="EMBL" id="KAJ3618753.1"/>
    </source>
</evidence>
<dbReference type="GO" id="GO:0005525">
    <property type="term" value="F:GTP binding"/>
    <property type="evidence" value="ECO:0007669"/>
    <property type="project" value="InterPro"/>
</dbReference>
<accession>A0AA38HM91</accession>
<evidence type="ECO:0000313" key="4">
    <source>
        <dbReference type="Proteomes" id="UP001168821"/>
    </source>
</evidence>
<sequence length="145" mass="15778">MQAEIAIEEADVIIFCISHKDGITPEDEIVARILYKSKKPVILAVNKYDKKEPYNESFSYMALGFGEPVLVSATHGIGTGDLLDRIVNEMPKQAELDDATATRITIIGKPNVGKSSLVNAILNENRMIVSDIAGTTVDSVDSKVK</sequence>
<dbReference type="SUPFAM" id="SSF52540">
    <property type="entry name" value="P-loop containing nucleoside triphosphate hydrolases"/>
    <property type="match status" value="1"/>
</dbReference>
<dbReference type="Gene3D" id="3.40.50.300">
    <property type="entry name" value="P-loop containing nucleotide triphosphate hydrolases"/>
    <property type="match status" value="2"/>
</dbReference>
<dbReference type="InterPro" id="IPR000795">
    <property type="entry name" value="T_Tr_GTP-bd_dom"/>
</dbReference>
<dbReference type="InterPro" id="IPR027417">
    <property type="entry name" value="P-loop_NTPase"/>
</dbReference>
<dbReference type="GO" id="GO:0003924">
    <property type="term" value="F:GTPase activity"/>
    <property type="evidence" value="ECO:0007669"/>
    <property type="project" value="InterPro"/>
</dbReference>
<organism evidence="3 4">
    <name type="scientific">Zophobas morio</name>
    <dbReference type="NCBI Taxonomy" id="2755281"/>
    <lineage>
        <taxon>Eukaryota</taxon>
        <taxon>Metazoa</taxon>
        <taxon>Ecdysozoa</taxon>
        <taxon>Arthropoda</taxon>
        <taxon>Hexapoda</taxon>
        <taxon>Insecta</taxon>
        <taxon>Pterygota</taxon>
        <taxon>Neoptera</taxon>
        <taxon>Endopterygota</taxon>
        <taxon>Coleoptera</taxon>
        <taxon>Polyphaga</taxon>
        <taxon>Cucujiformia</taxon>
        <taxon>Tenebrionidae</taxon>
        <taxon>Zophobas</taxon>
    </lineage>
</organism>
<dbReference type="Proteomes" id="UP001168821">
    <property type="component" value="Unassembled WGS sequence"/>
</dbReference>
<name>A0AA38HM91_9CUCU</name>
<feature type="domain" description="G" evidence="2">
    <location>
        <begin position="103"/>
        <end position="144"/>
    </location>
</feature>
<reference evidence="3" key="1">
    <citation type="journal article" date="2023" name="G3 (Bethesda)">
        <title>Whole genome assemblies of Zophobas morio and Tenebrio molitor.</title>
        <authorList>
            <person name="Kaur S."/>
            <person name="Stinson S.A."/>
            <person name="diCenzo G.C."/>
        </authorList>
    </citation>
    <scope>NUCLEOTIDE SEQUENCE</scope>
    <source>
        <strain evidence="3">QUZm001</strain>
    </source>
</reference>
<keyword evidence="4" id="KW-1185">Reference proteome</keyword>
<dbReference type="AlphaFoldDB" id="A0AA38HM91"/>
<dbReference type="PANTHER" id="PTHR43834:SF6">
    <property type="entry name" value="GTPASE DER"/>
    <property type="match status" value="1"/>
</dbReference>
<gene>
    <name evidence="3" type="ORF">Zmor_008765</name>
</gene>
<protein>
    <recommendedName>
        <fullName evidence="5">GTPase Der</fullName>
    </recommendedName>
</protein>
<comment type="caution">
    <text evidence="3">The sequence shown here is derived from an EMBL/GenBank/DDBJ whole genome shotgun (WGS) entry which is preliminary data.</text>
</comment>
<evidence type="ECO:0000259" key="2">
    <source>
        <dbReference type="Pfam" id="PF01926"/>
    </source>
</evidence>